<dbReference type="Proteomes" id="UP000317835">
    <property type="component" value="Chromosome"/>
</dbReference>
<dbReference type="Gene3D" id="3.40.50.880">
    <property type="match status" value="1"/>
</dbReference>
<dbReference type="PANTHER" id="PTHR40469">
    <property type="entry name" value="SECRETED GLYCOSYL HYDROLASE"/>
    <property type="match status" value="1"/>
</dbReference>
<protein>
    <submittedName>
        <fullName evidence="3">Trehalose utilization</fullName>
    </submittedName>
</protein>
<evidence type="ECO:0000256" key="1">
    <source>
        <dbReference type="SAM" id="SignalP"/>
    </source>
</evidence>
<dbReference type="EMBL" id="CP036426">
    <property type="protein sequence ID" value="QDV38337.1"/>
    <property type="molecule type" value="Genomic_DNA"/>
</dbReference>
<proteinExistence type="predicted"/>
<organism evidence="3 4">
    <name type="scientific">Tautonia plasticadhaerens</name>
    <dbReference type="NCBI Taxonomy" id="2527974"/>
    <lineage>
        <taxon>Bacteria</taxon>
        <taxon>Pseudomonadati</taxon>
        <taxon>Planctomycetota</taxon>
        <taxon>Planctomycetia</taxon>
        <taxon>Isosphaerales</taxon>
        <taxon>Isosphaeraceae</taxon>
        <taxon>Tautonia</taxon>
    </lineage>
</organism>
<dbReference type="SUPFAM" id="SSF52317">
    <property type="entry name" value="Class I glutamine amidotransferase-like"/>
    <property type="match status" value="1"/>
</dbReference>
<feature type="signal peptide" evidence="1">
    <location>
        <begin position="1"/>
        <end position="22"/>
    </location>
</feature>
<sequence length="259" mass="28334" precursor="true">MTRRIALSCLGLLALAASPALAQDEKIDCLIITGDHRGHDWKETTRILEGFLEEGGRINVDVTATPAEDLTEENLGKYDVLLLNYRQTDAAPSGTVWTDENKQALLDAVEGGTGLVVYHFASSAFADPNWEEYERMIAGGWRTQGFHGPKHAFTVKKTPAEHPISAGLPDEFAHEVDELYQNSMMVDGNVVLATAYSDPDLPRGTGKDEAVIWVNTYGEGRVYNNALGHDAAAIADPQFQEWMRRGVEWAATGEVSSGE</sequence>
<gene>
    <name evidence="3" type="ORF">ElP_62890</name>
</gene>
<dbReference type="InterPro" id="IPR029062">
    <property type="entry name" value="Class_I_gatase-like"/>
</dbReference>
<feature type="chain" id="PRO_5022049920" evidence="1">
    <location>
        <begin position="23"/>
        <end position="259"/>
    </location>
</feature>
<evidence type="ECO:0000313" key="3">
    <source>
        <dbReference type="EMBL" id="QDV38337.1"/>
    </source>
</evidence>
<name>A0A518HBX6_9BACT</name>
<dbReference type="AlphaFoldDB" id="A0A518HBX6"/>
<dbReference type="RefSeq" id="WP_145276751.1">
    <property type="nucleotide sequence ID" value="NZ_CP036426.1"/>
</dbReference>
<dbReference type="InterPro" id="IPR029010">
    <property type="entry name" value="ThuA-like"/>
</dbReference>
<feature type="domain" description="ThuA-like" evidence="2">
    <location>
        <begin position="30"/>
        <end position="250"/>
    </location>
</feature>
<reference evidence="3 4" key="1">
    <citation type="submission" date="2019-02" db="EMBL/GenBank/DDBJ databases">
        <title>Deep-cultivation of Planctomycetes and their phenomic and genomic characterization uncovers novel biology.</title>
        <authorList>
            <person name="Wiegand S."/>
            <person name="Jogler M."/>
            <person name="Boedeker C."/>
            <person name="Pinto D."/>
            <person name="Vollmers J."/>
            <person name="Rivas-Marin E."/>
            <person name="Kohn T."/>
            <person name="Peeters S.H."/>
            <person name="Heuer A."/>
            <person name="Rast P."/>
            <person name="Oberbeckmann S."/>
            <person name="Bunk B."/>
            <person name="Jeske O."/>
            <person name="Meyerdierks A."/>
            <person name="Storesund J.E."/>
            <person name="Kallscheuer N."/>
            <person name="Luecker S."/>
            <person name="Lage O.M."/>
            <person name="Pohl T."/>
            <person name="Merkel B.J."/>
            <person name="Hornburger P."/>
            <person name="Mueller R.-W."/>
            <person name="Bruemmer F."/>
            <person name="Labrenz M."/>
            <person name="Spormann A.M."/>
            <person name="Op den Camp H."/>
            <person name="Overmann J."/>
            <person name="Amann R."/>
            <person name="Jetten M.S.M."/>
            <person name="Mascher T."/>
            <person name="Medema M.H."/>
            <person name="Devos D.P."/>
            <person name="Kaster A.-K."/>
            <person name="Ovreas L."/>
            <person name="Rohde M."/>
            <person name="Galperin M.Y."/>
            <person name="Jogler C."/>
        </authorList>
    </citation>
    <scope>NUCLEOTIDE SEQUENCE [LARGE SCALE GENOMIC DNA]</scope>
    <source>
        <strain evidence="3 4">ElP</strain>
    </source>
</reference>
<keyword evidence="1" id="KW-0732">Signal</keyword>
<dbReference type="Pfam" id="PF06283">
    <property type="entry name" value="ThuA"/>
    <property type="match status" value="1"/>
</dbReference>
<dbReference type="KEGG" id="tpla:ElP_62890"/>
<evidence type="ECO:0000313" key="4">
    <source>
        <dbReference type="Proteomes" id="UP000317835"/>
    </source>
</evidence>
<dbReference type="PANTHER" id="PTHR40469:SF2">
    <property type="entry name" value="GALACTOSE-BINDING DOMAIN-LIKE SUPERFAMILY PROTEIN"/>
    <property type="match status" value="1"/>
</dbReference>
<keyword evidence="4" id="KW-1185">Reference proteome</keyword>
<accession>A0A518HBX6</accession>
<evidence type="ECO:0000259" key="2">
    <source>
        <dbReference type="Pfam" id="PF06283"/>
    </source>
</evidence>
<dbReference type="OrthoDB" id="9785923at2"/>